<dbReference type="AlphaFoldDB" id="A0A871R499"/>
<feature type="domain" description="SAC" evidence="6">
    <location>
        <begin position="106"/>
        <end position="463"/>
    </location>
</feature>
<evidence type="ECO:0000259" key="6">
    <source>
        <dbReference type="PROSITE" id="PS50275"/>
    </source>
</evidence>
<evidence type="ECO:0000313" key="7">
    <source>
        <dbReference type="EMBL" id="QOU19604.1"/>
    </source>
</evidence>
<proteinExistence type="inferred from homology"/>
<evidence type="ECO:0000256" key="4">
    <source>
        <dbReference type="ARBA" id="ARBA00022801"/>
    </source>
</evidence>
<reference evidence="7" key="1">
    <citation type="submission" date="2020-10" db="EMBL/GenBank/DDBJ databases">
        <authorList>
            <person name="Palmer J.M."/>
        </authorList>
    </citation>
    <scope>NUCLEOTIDE SEQUENCE</scope>
    <source>
        <strain evidence="7">UCD 2041</strain>
    </source>
</reference>
<dbReference type="GO" id="GO:0004439">
    <property type="term" value="F:phosphatidylinositol-4,5-bisphosphate 5-phosphatase activity"/>
    <property type="evidence" value="ECO:0007669"/>
    <property type="project" value="UniProtKB-EC"/>
</dbReference>
<dbReference type="EMBL" id="CP063134">
    <property type="protein sequence ID" value="QOU19604.1"/>
    <property type="molecule type" value="Genomic_DNA"/>
</dbReference>
<protein>
    <recommendedName>
        <fullName evidence="3">phosphoinositide 5-phosphatase</fullName>
        <ecNumber evidence="3">3.1.3.36</ecNumber>
    </recommendedName>
</protein>
<dbReference type="RefSeq" id="XP_041136097.1">
    <property type="nucleotide sequence ID" value="XM_041282258.1"/>
</dbReference>
<comment type="similarity">
    <text evidence="2">In the central section; belongs to the inositol 1,4,5-trisphosphate 5-phosphatase family.</text>
</comment>
<name>A0A871R499_DEKBR</name>
<feature type="compositionally biased region" description="Polar residues" evidence="5">
    <location>
        <begin position="1094"/>
        <end position="1104"/>
    </location>
</feature>
<evidence type="ECO:0000256" key="3">
    <source>
        <dbReference type="ARBA" id="ARBA00013044"/>
    </source>
</evidence>
<dbReference type="GeneID" id="64575677"/>
<feature type="compositionally biased region" description="Low complexity" evidence="5">
    <location>
        <begin position="992"/>
        <end position="1011"/>
    </location>
</feature>
<accession>A0A871R499</accession>
<comment type="similarity">
    <text evidence="1">Belongs to the synaptojanin family.</text>
</comment>
<feature type="compositionally biased region" description="Low complexity" evidence="5">
    <location>
        <begin position="968"/>
        <end position="978"/>
    </location>
</feature>
<dbReference type="InterPro" id="IPR036691">
    <property type="entry name" value="Endo/exonu/phosph_ase_sf"/>
</dbReference>
<feature type="region of interest" description="Disordered" evidence="5">
    <location>
        <begin position="1065"/>
        <end position="1084"/>
    </location>
</feature>
<feature type="compositionally biased region" description="Polar residues" evidence="5">
    <location>
        <begin position="911"/>
        <end position="923"/>
    </location>
</feature>
<dbReference type="InterPro" id="IPR046985">
    <property type="entry name" value="IP5"/>
</dbReference>
<dbReference type="GO" id="GO:0005737">
    <property type="term" value="C:cytoplasm"/>
    <property type="evidence" value="ECO:0007669"/>
    <property type="project" value="TreeGrafter"/>
</dbReference>
<dbReference type="KEGG" id="bbrx:BRETT_003754"/>
<dbReference type="Gene3D" id="3.60.10.10">
    <property type="entry name" value="Endonuclease/exonuclease/phosphatase"/>
    <property type="match status" value="1"/>
</dbReference>
<evidence type="ECO:0000313" key="8">
    <source>
        <dbReference type="Proteomes" id="UP000663131"/>
    </source>
</evidence>
<evidence type="ECO:0000256" key="2">
    <source>
        <dbReference type="ARBA" id="ARBA00009678"/>
    </source>
</evidence>
<dbReference type="PANTHER" id="PTHR11200:SF257">
    <property type="entry name" value="PHOSPHOINOSITIDE 5-PHOSPHATASE"/>
    <property type="match status" value="1"/>
</dbReference>
<dbReference type="OrthoDB" id="405996at2759"/>
<dbReference type="EC" id="3.1.3.36" evidence="3"/>
<evidence type="ECO:0000256" key="1">
    <source>
        <dbReference type="ARBA" id="ARBA00008943"/>
    </source>
</evidence>
<dbReference type="GO" id="GO:0016020">
    <property type="term" value="C:membrane"/>
    <property type="evidence" value="ECO:0007669"/>
    <property type="project" value="TreeGrafter"/>
</dbReference>
<dbReference type="SUPFAM" id="SSF56219">
    <property type="entry name" value="DNase I-like"/>
    <property type="match status" value="1"/>
</dbReference>
<dbReference type="GO" id="GO:0046856">
    <property type="term" value="P:phosphatidylinositol dephosphorylation"/>
    <property type="evidence" value="ECO:0007669"/>
    <property type="project" value="InterPro"/>
</dbReference>
<dbReference type="GO" id="GO:0043813">
    <property type="term" value="F:phosphatidylinositol-3,5-bisphosphate 5-phosphatase activity"/>
    <property type="evidence" value="ECO:0007669"/>
    <property type="project" value="TreeGrafter"/>
</dbReference>
<dbReference type="InterPro" id="IPR002013">
    <property type="entry name" value="SAC_dom"/>
</dbReference>
<reference evidence="7" key="2">
    <citation type="journal article" name="BMC Genomics">
        <title>New genome assemblies reveal patterns of domestication and adaptation across Brettanomyces (Dekkera) species.</title>
        <authorList>
            <person name="Roach M.J."/>
            <person name="Borneman A.R."/>
        </authorList>
    </citation>
    <scope>NUCLEOTIDE SEQUENCE</scope>
    <source>
        <strain evidence="7">UCD 2041</strain>
    </source>
</reference>
<feature type="compositionally biased region" description="Basic and acidic residues" evidence="5">
    <location>
        <begin position="938"/>
        <end position="948"/>
    </location>
</feature>
<dbReference type="PANTHER" id="PTHR11200">
    <property type="entry name" value="INOSITOL 5-PHOSPHATASE"/>
    <property type="match status" value="1"/>
</dbReference>
<feature type="compositionally biased region" description="Polar residues" evidence="5">
    <location>
        <begin position="957"/>
        <end position="967"/>
    </location>
</feature>
<dbReference type="InterPro" id="IPR000300">
    <property type="entry name" value="IPPc"/>
</dbReference>
<dbReference type="Proteomes" id="UP000663131">
    <property type="component" value="Chromosome 6"/>
</dbReference>
<dbReference type="PROSITE" id="PS50275">
    <property type="entry name" value="SAC"/>
    <property type="match status" value="1"/>
</dbReference>
<dbReference type="Pfam" id="PF02383">
    <property type="entry name" value="Syja_N"/>
    <property type="match status" value="1"/>
</dbReference>
<evidence type="ECO:0000256" key="5">
    <source>
        <dbReference type="SAM" id="MobiDB-lite"/>
    </source>
</evidence>
<organism evidence="7 8">
    <name type="scientific">Dekkera bruxellensis</name>
    <name type="common">Brettanomyces custersii</name>
    <dbReference type="NCBI Taxonomy" id="5007"/>
    <lineage>
        <taxon>Eukaryota</taxon>
        <taxon>Fungi</taxon>
        <taxon>Dikarya</taxon>
        <taxon>Ascomycota</taxon>
        <taxon>Saccharomycotina</taxon>
        <taxon>Pichiomycetes</taxon>
        <taxon>Pichiales</taxon>
        <taxon>Pichiaceae</taxon>
        <taxon>Brettanomyces</taxon>
    </lineage>
</organism>
<dbReference type="Pfam" id="PF22669">
    <property type="entry name" value="Exo_endo_phos2"/>
    <property type="match status" value="1"/>
</dbReference>
<sequence length="1124" mass="126779">MELVRLETFNRKGYRILSKHKPLGFLGMISMGKSIFLCIITGRIEVASPTTGQRINRIYDVEFHCLTSGTWDFIELNSNGYPITGEDDNIPGAYSTHLEQNPCYELRKILTDGSFYYSTDFDLTSTLQGRGVETSQRLSLDRFHMDYMWNAFMMKEIIHFRNNLDDEPKQALDENRFLTTVIRGFAQSVRAVIGAKTALLTVISKQSWKRTGTRFNVRGVDDNGNVANFVETETILNDGVHIFAYTQIRGSIPLFWEQDTALVSPKVQITRSFDASQPIFEKHFANLNGKYGPIHIVNLLSKTKSSEVELSRAYREHYKALKEKKPDSVYFTDFDFHQETSKTYADADRVLKSLQSSLENFGYFCYDINNKETIMEQQGVFRTNCLDCLDRTNVVQQVISRAAVAFYLSDFNKGRTQRTSMKEYSSPYASNNSRISVESSPIFSKHSVIWADHGDQISQIYTGTNALKSSFSRKGKMGLAGALSDATKSLSRIYINNFVDKGKQVVIDTLLGKNTDQMPVLIFDPVTEWLSEKMLKVESQYTIYQDISIFVGTFNLSGTTSNKDLSHWLFPQETTVVKPDIYVIGFQEVIELNASSMLKNDGSAGQYWKRRTTETLNDKNGTNYVLLRSEYMSSVLLLFYVRDDKLKFVTQVEGKSKKTGLGGMTANKGSVAITFKYGSTSFCIFNSHLASGSTNTEERFNDFLTSWNGIRFSRNRLIRHHDNVIWLGDLNYRVSLSNEEARLIIDRGQMSKLLQYDQLSYELKRHPELQDFTELPIQFPPTYKFDRNSDRYDSSEKQRVPSWTDRILYQGKQISQLCYHYISDIKFSDHRPVYGTFSAKVKIVNSTRKHTLTKHFLQEYKSTAENSSANIIELNVDTDGNSLDSDALSSSSSSIPTLIDLQMPSEEPKNSSKPVVTSANGSLRTRRKVPPPFASGSREPDVLNRDGTRIMPDNIGIPSNQILGRTDSQQPTSSQSSSLAIGAFAVMKPTRSRSGSPAAPSLPPRSSTASSFDSSKRLVTKPVPPAPRKISVSSQQYIIRDTIKPLRSMSDQVPQMTLTNSSTLKSTKENHKVPPIVPSKPKRLDIMFSDSETKMTPSDASASIKSEGGAGSNPWAPMTPTRKR</sequence>
<feature type="region of interest" description="Disordered" evidence="5">
    <location>
        <begin position="903"/>
        <end position="1028"/>
    </location>
</feature>
<keyword evidence="4" id="KW-0378">Hydrolase</keyword>
<dbReference type="SMART" id="SM00128">
    <property type="entry name" value="IPPc"/>
    <property type="match status" value="1"/>
</dbReference>
<feature type="region of interest" description="Disordered" evidence="5">
    <location>
        <begin position="1091"/>
        <end position="1124"/>
    </location>
</feature>
<gene>
    <name evidence="7" type="ORF">BRETT_003754</name>
</gene>